<dbReference type="PANTHER" id="PTHR46379">
    <property type="entry name" value="ZINC FINGER MYND DOMAIN-CONTAINING"/>
    <property type="match status" value="1"/>
</dbReference>
<accession>A0A1D2NDN8</accession>
<evidence type="ECO:0000259" key="2">
    <source>
        <dbReference type="PROSITE" id="PS50812"/>
    </source>
</evidence>
<dbReference type="Proteomes" id="UP000094527">
    <property type="component" value="Unassembled WGS sequence"/>
</dbReference>
<reference evidence="3 4" key="1">
    <citation type="journal article" date="2016" name="Genome Biol. Evol.">
        <title>Gene Family Evolution Reflects Adaptation to Soil Environmental Stressors in the Genome of the Collembolan Orchesella cincta.</title>
        <authorList>
            <person name="Faddeeva-Vakhrusheva A."/>
            <person name="Derks M.F."/>
            <person name="Anvar S.Y."/>
            <person name="Agamennone V."/>
            <person name="Suring W."/>
            <person name="Smit S."/>
            <person name="van Straalen N.M."/>
            <person name="Roelofs D."/>
        </authorList>
    </citation>
    <scope>NUCLEOTIDE SEQUENCE [LARGE SCALE GENOMIC DNA]</scope>
    <source>
        <tissue evidence="3">Mixed pool</tissue>
    </source>
</reference>
<dbReference type="PANTHER" id="PTHR46379:SF1">
    <property type="entry name" value="ZINC FINGER MYND DOMAIN-CONTAINING PROTEIN 11"/>
    <property type="match status" value="1"/>
</dbReference>
<keyword evidence="1" id="KW-0103">Bromodomain</keyword>
<sequence>MDVKIENVESTEEEDVEEVMVPVKWDPAIVFGKRCWKCFLPGTFFTCQNCDKKFHRQCSRLVQGFPSPIFAKPFQEEQEAVSMLMCVECVVGEKTRVSGLANVPQDALNSALVRVAKNIMETFDVQEIYTIQEMMQPTAKEEEEAEVTCVKIIENAYEQILKKAGINSYKSVEAFYCDYKQIRYDCVEKFGRESDQMFVAQNLLRVVSEFINELLACPTCNIVRIKDIDGMEKGDLKPSSDLKSKPHLLIWLKFPRFPYWPAKILKVDKKKGMDCNKYIKNAEMAFGQVVIPKNAGDFGGDLELALKEMFPDCTLVEEFTNEDK</sequence>
<dbReference type="PROSITE" id="PS50812">
    <property type="entry name" value="PWWP"/>
    <property type="match status" value="1"/>
</dbReference>
<dbReference type="GO" id="GO:0003714">
    <property type="term" value="F:transcription corepressor activity"/>
    <property type="evidence" value="ECO:0007669"/>
    <property type="project" value="InterPro"/>
</dbReference>
<comment type="caution">
    <text evidence="3">The sequence shown here is derived from an EMBL/GenBank/DDBJ whole genome shotgun (WGS) entry which is preliminary data.</text>
</comment>
<proteinExistence type="predicted"/>
<dbReference type="InterPro" id="IPR036427">
    <property type="entry name" value="Bromodomain-like_sf"/>
</dbReference>
<dbReference type="SUPFAM" id="SSF47370">
    <property type="entry name" value="Bromodomain"/>
    <property type="match status" value="1"/>
</dbReference>
<dbReference type="GO" id="GO:0016301">
    <property type="term" value="F:kinase activity"/>
    <property type="evidence" value="ECO:0007669"/>
    <property type="project" value="UniProtKB-KW"/>
</dbReference>
<dbReference type="GO" id="GO:0009966">
    <property type="term" value="P:regulation of signal transduction"/>
    <property type="evidence" value="ECO:0007669"/>
    <property type="project" value="TreeGrafter"/>
</dbReference>
<dbReference type="InterPro" id="IPR000313">
    <property type="entry name" value="PWWP_dom"/>
</dbReference>
<dbReference type="STRING" id="48709.A0A1D2NDN8"/>
<feature type="domain" description="PWWP" evidence="2">
    <location>
        <begin position="246"/>
        <end position="288"/>
    </location>
</feature>
<keyword evidence="3" id="KW-0418">Kinase</keyword>
<dbReference type="OrthoDB" id="7736369at2759"/>
<feature type="non-terminal residue" evidence="3">
    <location>
        <position position="324"/>
    </location>
</feature>
<name>A0A1D2NDN8_ORCCI</name>
<dbReference type="GO" id="GO:0034243">
    <property type="term" value="P:regulation of transcription elongation by RNA polymerase II"/>
    <property type="evidence" value="ECO:0007669"/>
    <property type="project" value="InterPro"/>
</dbReference>
<dbReference type="InterPro" id="IPR047269">
    <property type="entry name" value="ZMY11"/>
</dbReference>
<organism evidence="3 4">
    <name type="scientific">Orchesella cincta</name>
    <name type="common">Springtail</name>
    <name type="synonym">Podura cincta</name>
    <dbReference type="NCBI Taxonomy" id="48709"/>
    <lineage>
        <taxon>Eukaryota</taxon>
        <taxon>Metazoa</taxon>
        <taxon>Ecdysozoa</taxon>
        <taxon>Arthropoda</taxon>
        <taxon>Hexapoda</taxon>
        <taxon>Collembola</taxon>
        <taxon>Entomobryomorpha</taxon>
        <taxon>Entomobryoidea</taxon>
        <taxon>Orchesellidae</taxon>
        <taxon>Orchesellinae</taxon>
        <taxon>Orchesella</taxon>
    </lineage>
</organism>
<dbReference type="GO" id="GO:0005634">
    <property type="term" value="C:nucleus"/>
    <property type="evidence" value="ECO:0007669"/>
    <property type="project" value="TreeGrafter"/>
</dbReference>
<dbReference type="EMBL" id="LJIJ01000077">
    <property type="protein sequence ID" value="ODN03357.1"/>
    <property type="molecule type" value="Genomic_DNA"/>
</dbReference>
<protein>
    <submittedName>
        <fullName evidence="3">Protein kinase C-binding protein 1</fullName>
    </submittedName>
</protein>
<keyword evidence="3" id="KW-0808">Transferase</keyword>
<gene>
    <name evidence="3" type="ORF">Ocin01_03353</name>
</gene>
<dbReference type="AlphaFoldDB" id="A0A1D2NDN8"/>
<evidence type="ECO:0000313" key="3">
    <source>
        <dbReference type="EMBL" id="ODN03357.1"/>
    </source>
</evidence>
<keyword evidence="4" id="KW-1185">Reference proteome</keyword>
<evidence type="ECO:0000256" key="1">
    <source>
        <dbReference type="ARBA" id="ARBA00023117"/>
    </source>
</evidence>
<evidence type="ECO:0000313" key="4">
    <source>
        <dbReference type="Proteomes" id="UP000094527"/>
    </source>
</evidence>
<dbReference type="Gene3D" id="2.30.30.140">
    <property type="match status" value="1"/>
</dbReference>